<feature type="transmembrane region" description="Helical" evidence="1">
    <location>
        <begin position="34"/>
        <end position="53"/>
    </location>
</feature>
<dbReference type="KEGG" id="lxl:KDY119_03557"/>
<keyword evidence="1" id="KW-0812">Transmembrane</keyword>
<keyword evidence="1" id="KW-1133">Transmembrane helix</keyword>
<feature type="transmembrane region" description="Helical" evidence="1">
    <location>
        <begin position="73"/>
        <end position="101"/>
    </location>
</feature>
<accession>A0A5P9QEX9</accession>
<name>A0A5P9QEX9_9MICO</name>
<dbReference type="Proteomes" id="UP000326702">
    <property type="component" value="Chromosome"/>
</dbReference>
<proteinExistence type="predicted"/>
<evidence type="ECO:0000313" key="2">
    <source>
        <dbReference type="EMBL" id="QFV00022.1"/>
    </source>
</evidence>
<reference evidence="2 3" key="1">
    <citation type="submission" date="2019-10" db="EMBL/GenBank/DDBJ databases">
        <title>Genome sequence of Luteimicrobium xylanilyticum HY-24.</title>
        <authorList>
            <person name="Kim D.Y."/>
            <person name="Park H.-Y."/>
        </authorList>
    </citation>
    <scope>NUCLEOTIDE SEQUENCE [LARGE SCALE GENOMIC DNA]</scope>
    <source>
        <strain evidence="2 3">HY-24</strain>
    </source>
</reference>
<feature type="transmembrane region" description="Helical" evidence="1">
    <location>
        <begin position="113"/>
        <end position="134"/>
    </location>
</feature>
<protein>
    <submittedName>
        <fullName evidence="2">Uncharacterized protein</fullName>
    </submittedName>
</protein>
<sequence>MRQIPDGLRVERYGEPPADAPPPVTTLAWRVTGYALAVQVGLWVVVTMLAAFVDGALTADDPGDTTFAGLGMMLGLIGGLAAVGVTALSGFSLAWLLESVVRRFAAPARREKVAVAVFAVAGAVVGGVLTALAAREQLGRPGDVDPITAGVLVWGVVAGALPAGAGRWLCLRRERGRRGQARISEAP</sequence>
<keyword evidence="1" id="KW-0472">Membrane</keyword>
<feature type="transmembrane region" description="Helical" evidence="1">
    <location>
        <begin position="146"/>
        <end position="170"/>
    </location>
</feature>
<evidence type="ECO:0000313" key="3">
    <source>
        <dbReference type="Proteomes" id="UP000326702"/>
    </source>
</evidence>
<gene>
    <name evidence="2" type="ORF">KDY119_03557</name>
</gene>
<evidence type="ECO:0000256" key="1">
    <source>
        <dbReference type="SAM" id="Phobius"/>
    </source>
</evidence>
<dbReference type="EMBL" id="CP045529">
    <property type="protein sequence ID" value="QFV00022.1"/>
    <property type="molecule type" value="Genomic_DNA"/>
</dbReference>
<keyword evidence="3" id="KW-1185">Reference proteome</keyword>
<organism evidence="2 3">
    <name type="scientific">Luteimicrobium xylanilyticum</name>
    <dbReference type="NCBI Taxonomy" id="1133546"/>
    <lineage>
        <taxon>Bacteria</taxon>
        <taxon>Bacillati</taxon>
        <taxon>Actinomycetota</taxon>
        <taxon>Actinomycetes</taxon>
        <taxon>Micrococcales</taxon>
        <taxon>Luteimicrobium</taxon>
    </lineage>
</organism>
<dbReference type="AlphaFoldDB" id="A0A5P9QEX9"/>